<dbReference type="Proteomes" id="UP000070371">
    <property type="component" value="Chromosome"/>
</dbReference>
<feature type="domain" description="Cupin type-2" evidence="2">
    <location>
        <begin position="46"/>
        <end position="117"/>
    </location>
</feature>
<dbReference type="RefSeq" id="WP_039002700.1">
    <property type="nucleotide sequence ID" value="NZ_CP014327.1"/>
</dbReference>
<dbReference type="InterPro" id="IPR014710">
    <property type="entry name" value="RmlC-like_jellyroll"/>
</dbReference>
<dbReference type="InterPro" id="IPR011051">
    <property type="entry name" value="RmlC_Cupin_sf"/>
</dbReference>
<evidence type="ECO:0000256" key="1">
    <source>
        <dbReference type="ARBA" id="ARBA00022723"/>
    </source>
</evidence>
<keyword evidence="4" id="KW-1185">Reference proteome</keyword>
<dbReference type="PANTHER" id="PTHR35848">
    <property type="entry name" value="OXALATE-BINDING PROTEIN"/>
    <property type="match status" value="1"/>
</dbReference>
<dbReference type="Pfam" id="PF07883">
    <property type="entry name" value="Cupin_2"/>
    <property type="match status" value="1"/>
</dbReference>
<evidence type="ECO:0000313" key="3">
    <source>
        <dbReference type="EMBL" id="AML50221.1"/>
    </source>
</evidence>
<dbReference type="STRING" id="1579316.RC74_02120"/>
<accession>A0A126UVW8</accession>
<organism evidence="3 4">
    <name type="scientific">Falsihalocynthiibacter arcticus</name>
    <dbReference type="NCBI Taxonomy" id="1579316"/>
    <lineage>
        <taxon>Bacteria</taxon>
        <taxon>Pseudomonadati</taxon>
        <taxon>Pseudomonadota</taxon>
        <taxon>Alphaproteobacteria</taxon>
        <taxon>Rhodobacterales</taxon>
        <taxon>Roseobacteraceae</taxon>
        <taxon>Falsihalocynthiibacter</taxon>
    </lineage>
</organism>
<dbReference type="InterPro" id="IPR051610">
    <property type="entry name" value="GPI/OXD"/>
</dbReference>
<gene>
    <name evidence="3" type="ORF">RC74_02120</name>
</gene>
<dbReference type="GO" id="GO:0046872">
    <property type="term" value="F:metal ion binding"/>
    <property type="evidence" value="ECO:0007669"/>
    <property type="project" value="UniProtKB-KW"/>
</dbReference>
<dbReference type="Gene3D" id="2.60.120.10">
    <property type="entry name" value="Jelly Rolls"/>
    <property type="match status" value="1"/>
</dbReference>
<proteinExistence type="predicted"/>
<dbReference type="PANTHER" id="PTHR35848:SF9">
    <property type="entry name" value="SLL1358 PROTEIN"/>
    <property type="match status" value="1"/>
</dbReference>
<evidence type="ECO:0000259" key="2">
    <source>
        <dbReference type="Pfam" id="PF07883"/>
    </source>
</evidence>
<sequence length="156" mass="16752">MAKIDLDKLQARSGSIYPGNLAGQMDGRTSLRAGDAGGLTQFGANIIILAPGAKSSLRHWHLNEDEFVMVTQGRVMLHMDAGEEEMTVGECAAFPAGVADGHCFINQSDEEARFLVIGTRAPHEVATYSDIDMKVVLGEGNPVFTRHDGTPLPDDI</sequence>
<dbReference type="AlphaFoldDB" id="A0A126UVW8"/>
<evidence type="ECO:0000313" key="4">
    <source>
        <dbReference type="Proteomes" id="UP000070371"/>
    </source>
</evidence>
<dbReference type="KEGG" id="hat:RC74_02120"/>
<keyword evidence="1" id="KW-0479">Metal-binding</keyword>
<dbReference type="InterPro" id="IPR013096">
    <property type="entry name" value="Cupin_2"/>
</dbReference>
<name>A0A126UVW8_9RHOB</name>
<dbReference type="EMBL" id="CP014327">
    <property type="protein sequence ID" value="AML50221.1"/>
    <property type="molecule type" value="Genomic_DNA"/>
</dbReference>
<reference evidence="3 4" key="1">
    <citation type="submission" date="2016-02" db="EMBL/GenBank/DDBJ databases">
        <title>Complete genome sequence of Halocynthiibacter arcticus PAMC 20958t from arctic marine sediment.</title>
        <authorList>
            <person name="Lee Y.M."/>
            <person name="Baek K."/>
            <person name="Lee H.K."/>
            <person name="Shin S.C."/>
        </authorList>
    </citation>
    <scope>NUCLEOTIDE SEQUENCE [LARGE SCALE GENOMIC DNA]</scope>
    <source>
        <strain evidence="3">PAMC 20958</strain>
    </source>
</reference>
<dbReference type="OrthoDB" id="5290459at2"/>
<dbReference type="CDD" id="cd02224">
    <property type="entry name" value="cupin_SPO2919-like"/>
    <property type="match status" value="1"/>
</dbReference>
<dbReference type="SUPFAM" id="SSF51182">
    <property type="entry name" value="RmlC-like cupins"/>
    <property type="match status" value="1"/>
</dbReference>
<protein>
    <submittedName>
        <fullName evidence="3">Transcriptional regulator</fullName>
    </submittedName>
</protein>